<feature type="transmembrane region" description="Helical" evidence="7">
    <location>
        <begin position="164"/>
        <end position="186"/>
    </location>
</feature>
<dbReference type="PANTHER" id="PTHR20772">
    <property type="entry name" value="PROTEIN FMP42"/>
    <property type="match status" value="1"/>
</dbReference>
<dbReference type="GO" id="GO:0022857">
    <property type="term" value="F:transmembrane transporter activity"/>
    <property type="evidence" value="ECO:0007669"/>
    <property type="project" value="InterPro"/>
</dbReference>
<keyword evidence="3" id="KW-0813">Transport</keyword>
<feature type="transmembrane region" description="Helical" evidence="7">
    <location>
        <begin position="198"/>
        <end position="217"/>
    </location>
</feature>
<sequence length="570" mass="63587">MAYNRRWKRPSVFGAYETSRNRRIVQVIISIIYCSMSTGIIFGYAALKPILINEGVYSYLCTEDEAVPGMRACYKQELRLNFMFTVSAMASNLFALPSGSILDHYGPRFTGGVGAILISMGSLLFASASHFPYDRHLFGYTLMAMGGVSVFTSCLHLSNAFPNHSGLILAILTGAFDLSSALFLVFRSVHSTRASLKFLFLLYLAVPGLILVAQVFLMPPRPYSTIGELIGHTQDILAEEMENERANAVSALDPDQQPSTYHDTVDKLKAVLEDYDYDHIKDTWMFPSVKETNWRQNTSNQLWGILHTLPASEQISSWWFILLAVFAMGQFLRINYLISTLRVQYEYLLSSPTLARSLNQLFDCLLPLGGIVTTPFIGLFLDYATLPSMLLLLVGATTIIGITGCIPNNLTMGYINIILFTLYRPYFYTAISDYAAKIFGFQTFGKVYGLIIFAASIGSFLQTPLEMITLRKFNGDPLPVNVLLTAGTFFAGGVLTLFVWHKSKLFHSCLDHNVDIEPNYGDLPMGRSSVAIEDDYTAAEEYYARPTDPLLFSFDKMGHASSYNSIPHDA</sequence>
<feature type="transmembrane region" description="Helical" evidence="7">
    <location>
        <begin position="482"/>
        <end position="500"/>
    </location>
</feature>
<evidence type="ECO:0008006" key="9">
    <source>
        <dbReference type="Google" id="ProtNLM"/>
    </source>
</evidence>
<organism evidence="8">
    <name type="scientific">Trichophyton rubrum CBS 288.86</name>
    <dbReference type="NCBI Taxonomy" id="1215330"/>
    <lineage>
        <taxon>Eukaryota</taxon>
        <taxon>Fungi</taxon>
        <taxon>Dikarya</taxon>
        <taxon>Ascomycota</taxon>
        <taxon>Pezizomycotina</taxon>
        <taxon>Eurotiomycetes</taxon>
        <taxon>Eurotiomycetidae</taxon>
        <taxon>Onygenales</taxon>
        <taxon>Arthrodermataceae</taxon>
        <taxon>Trichophyton</taxon>
    </lineage>
</organism>
<evidence type="ECO:0000256" key="2">
    <source>
        <dbReference type="ARBA" id="ARBA00006595"/>
    </source>
</evidence>
<protein>
    <recommendedName>
        <fullName evidence="9">Major facilitator superfamily (MFS) profile domain-containing protein</fullName>
    </recommendedName>
</protein>
<feature type="transmembrane region" description="Helical" evidence="7">
    <location>
        <begin position="386"/>
        <end position="406"/>
    </location>
</feature>
<feature type="transmembrane region" description="Helical" evidence="7">
    <location>
        <begin position="105"/>
        <end position="125"/>
    </location>
</feature>
<dbReference type="Proteomes" id="UP000023758">
    <property type="component" value="Unassembled WGS sequence"/>
</dbReference>
<dbReference type="InterPro" id="IPR011701">
    <property type="entry name" value="MFS"/>
</dbReference>
<dbReference type="OrthoDB" id="330047at2759"/>
<feature type="transmembrane region" description="Helical" evidence="7">
    <location>
        <begin position="443"/>
        <end position="461"/>
    </location>
</feature>
<dbReference type="Gene3D" id="1.20.1250.20">
    <property type="entry name" value="MFS general substrate transporter like domains"/>
    <property type="match status" value="1"/>
</dbReference>
<feature type="transmembrane region" description="Helical" evidence="7">
    <location>
        <begin position="318"/>
        <end position="338"/>
    </location>
</feature>
<evidence type="ECO:0000256" key="7">
    <source>
        <dbReference type="SAM" id="Phobius"/>
    </source>
</evidence>
<feature type="transmembrane region" description="Helical" evidence="7">
    <location>
        <begin position="137"/>
        <end position="158"/>
    </location>
</feature>
<keyword evidence="6 7" id="KW-0472">Membrane</keyword>
<evidence type="ECO:0000256" key="6">
    <source>
        <dbReference type="ARBA" id="ARBA00023136"/>
    </source>
</evidence>
<dbReference type="SUPFAM" id="SSF103473">
    <property type="entry name" value="MFS general substrate transporter"/>
    <property type="match status" value="1"/>
</dbReference>
<keyword evidence="5 7" id="KW-1133">Transmembrane helix</keyword>
<comment type="subcellular location">
    <subcellularLocation>
        <location evidence="1">Membrane</location>
        <topology evidence="1">Multi-pass membrane protein</topology>
    </subcellularLocation>
</comment>
<evidence type="ECO:0000256" key="4">
    <source>
        <dbReference type="ARBA" id="ARBA00022692"/>
    </source>
</evidence>
<dbReference type="Pfam" id="PF07690">
    <property type="entry name" value="MFS_1"/>
    <property type="match status" value="1"/>
</dbReference>
<evidence type="ECO:0000256" key="3">
    <source>
        <dbReference type="ARBA" id="ARBA00022448"/>
    </source>
</evidence>
<keyword evidence="4 7" id="KW-0812">Transmembrane</keyword>
<accession>A0A022WAA3</accession>
<dbReference type="HOGENOM" id="CLU_014401_1_1_1"/>
<feature type="transmembrane region" description="Helical" evidence="7">
    <location>
        <begin position="24"/>
        <end position="47"/>
    </location>
</feature>
<evidence type="ECO:0000256" key="5">
    <source>
        <dbReference type="ARBA" id="ARBA00022989"/>
    </source>
</evidence>
<feature type="transmembrane region" description="Helical" evidence="7">
    <location>
        <begin position="358"/>
        <end position="380"/>
    </location>
</feature>
<evidence type="ECO:0000313" key="8">
    <source>
        <dbReference type="EMBL" id="EZF55292.1"/>
    </source>
</evidence>
<dbReference type="EMBL" id="KK207754">
    <property type="protein sequence ID" value="EZF55292.1"/>
    <property type="molecule type" value="Genomic_DNA"/>
</dbReference>
<reference evidence="8" key="1">
    <citation type="submission" date="2014-02" db="EMBL/GenBank/DDBJ databases">
        <title>The Genome Sequence of Trichophyton rubrum (morphotype fischeri) CBS 288.86.</title>
        <authorList>
            <consortium name="The Broad Institute Genomics Platform"/>
            <person name="Cuomo C.A."/>
            <person name="White T.C."/>
            <person name="Graser Y."/>
            <person name="Martinez-Rossi N."/>
            <person name="Heitman J."/>
            <person name="Young S.K."/>
            <person name="Zeng Q."/>
            <person name="Gargeya S."/>
            <person name="Abouelleil A."/>
            <person name="Alvarado L."/>
            <person name="Chapman S.B."/>
            <person name="Gainer-Dewar J."/>
            <person name="Goldberg J."/>
            <person name="Griggs A."/>
            <person name="Gujja S."/>
            <person name="Hansen M."/>
            <person name="Howarth C."/>
            <person name="Imamovic A."/>
            <person name="Larimer J."/>
            <person name="Martinez D."/>
            <person name="Murphy C."/>
            <person name="Pearson M.D."/>
            <person name="Persinoti G."/>
            <person name="Poon T."/>
            <person name="Priest M."/>
            <person name="Roberts A.D."/>
            <person name="Saif S."/>
            <person name="Shea T.D."/>
            <person name="Sykes S.N."/>
            <person name="Wortman J."/>
            <person name="Nusbaum C."/>
            <person name="Birren B."/>
        </authorList>
    </citation>
    <scope>NUCLEOTIDE SEQUENCE [LARGE SCALE GENOMIC DNA]</scope>
    <source>
        <strain evidence="8">CBS 288.86</strain>
    </source>
</reference>
<evidence type="ECO:0000256" key="1">
    <source>
        <dbReference type="ARBA" id="ARBA00004141"/>
    </source>
</evidence>
<dbReference type="InterPro" id="IPR052599">
    <property type="entry name" value="SLC43A_AATransporter"/>
</dbReference>
<gene>
    <name evidence="8" type="ORF">H103_02121</name>
</gene>
<dbReference type="AlphaFoldDB" id="A0A022WAA3"/>
<proteinExistence type="inferred from homology"/>
<dbReference type="GO" id="GO:0000329">
    <property type="term" value="C:fungal-type vacuole membrane"/>
    <property type="evidence" value="ECO:0007669"/>
    <property type="project" value="TreeGrafter"/>
</dbReference>
<dbReference type="InterPro" id="IPR036259">
    <property type="entry name" value="MFS_trans_sf"/>
</dbReference>
<name>A0A022WAA3_TRIRU</name>
<comment type="similarity">
    <text evidence="2">Belongs to the SLC43A transporter (TC 2.A.1.44) family.</text>
</comment>
<dbReference type="PANTHER" id="PTHR20772:SF2">
    <property type="entry name" value="PROTEIN FMP42"/>
    <property type="match status" value="1"/>
</dbReference>